<dbReference type="NCBIfam" id="TIGR00212">
    <property type="entry name" value="hemC"/>
    <property type="match status" value="1"/>
</dbReference>
<dbReference type="AlphaFoldDB" id="A0A511RG07"/>
<comment type="cofactor">
    <cofactor evidence="7">
        <name>dipyrromethane</name>
        <dbReference type="ChEBI" id="CHEBI:60342"/>
    </cofactor>
    <text evidence="7">Binds 1 dipyrromethane group covalently.</text>
</comment>
<comment type="function">
    <text evidence="1 7">Tetrapolymerization of the monopyrrole PBG into the hydroxymethylbilane pre-uroporphyrinogen in several discrete steps.</text>
</comment>
<dbReference type="InterPro" id="IPR022418">
    <property type="entry name" value="Porphobilinogen_deaminase_C"/>
</dbReference>
<dbReference type="InterPro" id="IPR022419">
    <property type="entry name" value="Porphobilin_deaminase_cofac_BS"/>
</dbReference>
<sequence length="303" mass="32822">MRVIVVGTRGSLLALTQTRWAVERLKENWPETEFKIKTIQTKGDRGADPREQNVFVGELEEALRRGEIDIAVHSLKDLPTTQPEGLVIAGVPRRVDPRDVFIGRNSVARMADLPKGARIGTSSVRRRAQLLAWRDDLEVVPLRGNIDTRLKKLVSEGLDGIILAAAGLLRLEMRNRIGEFVDPEILLPAPGQGALALEVREGDDMADELAYSLNHAPTRARVLAERGFLHGLGAGCLAPVGALAQIEDDVLVLDAGVLSLDGKTLIRGEIEGDPEEAWELGLELARDVLAAGGREVLAEAAGN</sequence>
<dbReference type="Pfam" id="PF01379">
    <property type="entry name" value="Porphobil_deam"/>
    <property type="match status" value="1"/>
</dbReference>
<comment type="subunit">
    <text evidence="3 7">Monomer.</text>
</comment>
<feature type="domain" description="Porphobilinogen deaminase N-terminal" evidence="8">
    <location>
        <begin position="4"/>
        <end position="205"/>
    </location>
</feature>
<evidence type="ECO:0000313" key="11">
    <source>
        <dbReference type="Proteomes" id="UP000321827"/>
    </source>
</evidence>
<dbReference type="InterPro" id="IPR022417">
    <property type="entry name" value="Porphobilin_deaminase_N"/>
</dbReference>
<dbReference type="EC" id="2.5.1.61" evidence="7"/>
<keyword evidence="4 7" id="KW-0808">Transferase</keyword>
<feature type="domain" description="Porphobilinogen deaminase C-terminal" evidence="9">
    <location>
        <begin position="221"/>
        <end position="289"/>
    </location>
</feature>
<comment type="similarity">
    <text evidence="2 7">Belongs to the HMBS family.</text>
</comment>
<dbReference type="Gene3D" id="3.30.160.40">
    <property type="entry name" value="Porphobilinogen deaminase, C-terminal domain"/>
    <property type="match status" value="1"/>
</dbReference>
<dbReference type="PIRSF" id="PIRSF001438">
    <property type="entry name" value="4pyrrol_synth_OHMeBilane_synth"/>
    <property type="match status" value="1"/>
</dbReference>
<dbReference type="SUPFAM" id="SSF54782">
    <property type="entry name" value="Porphobilinogen deaminase (hydroxymethylbilane synthase), C-terminal domain"/>
    <property type="match status" value="1"/>
</dbReference>
<keyword evidence="5 7" id="KW-0627">Porphyrin biosynthesis</keyword>
<evidence type="ECO:0000313" key="10">
    <source>
        <dbReference type="EMBL" id="GEM88580.1"/>
    </source>
</evidence>
<evidence type="ECO:0000256" key="6">
    <source>
        <dbReference type="ARBA" id="ARBA00048169"/>
    </source>
</evidence>
<evidence type="ECO:0000256" key="4">
    <source>
        <dbReference type="ARBA" id="ARBA00022679"/>
    </source>
</evidence>
<evidence type="ECO:0000259" key="9">
    <source>
        <dbReference type="Pfam" id="PF03900"/>
    </source>
</evidence>
<reference evidence="10 11" key="1">
    <citation type="submission" date="2019-07" db="EMBL/GenBank/DDBJ databases">
        <title>Whole genome shotgun sequence of Oceanithermus desulfurans NBRC 100063.</title>
        <authorList>
            <person name="Hosoyama A."/>
            <person name="Uohara A."/>
            <person name="Ohji S."/>
            <person name="Ichikawa N."/>
        </authorList>
    </citation>
    <scope>NUCLEOTIDE SEQUENCE [LARGE SCALE GENOMIC DNA]</scope>
    <source>
        <strain evidence="10 11">NBRC 100063</strain>
    </source>
</reference>
<feature type="modified residue" description="S-(dipyrrolylmethanemethyl)cysteine" evidence="7">
    <location>
        <position position="236"/>
    </location>
</feature>
<gene>
    <name evidence="7 10" type="primary">hemC</name>
    <name evidence="10" type="ORF">ODE01S_00140</name>
</gene>
<dbReference type="GO" id="GO:0005737">
    <property type="term" value="C:cytoplasm"/>
    <property type="evidence" value="ECO:0007669"/>
    <property type="project" value="UniProtKB-UniRule"/>
</dbReference>
<evidence type="ECO:0000256" key="3">
    <source>
        <dbReference type="ARBA" id="ARBA00011245"/>
    </source>
</evidence>
<proteinExistence type="inferred from homology"/>
<dbReference type="PRINTS" id="PR00151">
    <property type="entry name" value="PORPHBDMNASE"/>
</dbReference>
<dbReference type="HAMAP" id="MF_00260">
    <property type="entry name" value="Porphobil_deam"/>
    <property type="match status" value="1"/>
</dbReference>
<dbReference type="FunFam" id="3.40.190.10:FF:000005">
    <property type="entry name" value="Porphobilinogen deaminase"/>
    <property type="match status" value="1"/>
</dbReference>
<dbReference type="InterPro" id="IPR036803">
    <property type="entry name" value="Porphobilinogen_deaminase_C_sf"/>
</dbReference>
<dbReference type="Proteomes" id="UP000321827">
    <property type="component" value="Unassembled WGS sequence"/>
</dbReference>
<comment type="caution">
    <text evidence="10">The sequence shown here is derived from an EMBL/GenBank/DDBJ whole genome shotgun (WGS) entry which is preliminary data.</text>
</comment>
<dbReference type="PROSITE" id="PS00533">
    <property type="entry name" value="PORPHOBILINOGEN_DEAM"/>
    <property type="match status" value="1"/>
</dbReference>
<dbReference type="PANTHER" id="PTHR11557:SF0">
    <property type="entry name" value="PORPHOBILINOGEN DEAMINASE"/>
    <property type="match status" value="1"/>
</dbReference>
<evidence type="ECO:0000256" key="1">
    <source>
        <dbReference type="ARBA" id="ARBA00002869"/>
    </source>
</evidence>
<dbReference type="InterPro" id="IPR000860">
    <property type="entry name" value="HemC"/>
</dbReference>
<dbReference type="GO" id="GO:0006782">
    <property type="term" value="P:protoporphyrinogen IX biosynthetic process"/>
    <property type="evidence" value="ECO:0007669"/>
    <property type="project" value="UniProtKB-UniRule"/>
</dbReference>
<evidence type="ECO:0000259" key="8">
    <source>
        <dbReference type="Pfam" id="PF01379"/>
    </source>
</evidence>
<evidence type="ECO:0000256" key="5">
    <source>
        <dbReference type="ARBA" id="ARBA00023244"/>
    </source>
</evidence>
<evidence type="ECO:0000256" key="7">
    <source>
        <dbReference type="HAMAP-Rule" id="MF_00260"/>
    </source>
</evidence>
<protein>
    <recommendedName>
        <fullName evidence="7">Porphobilinogen deaminase</fullName>
        <shortName evidence="7">PBG</shortName>
        <ecNumber evidence="7">2.5.1.61</ecNumber>
    </recommendedName>
    <alternativeName>
        <fullName evidence="7">Hydroxymethylbilane synthase</fullName>
        <shortName evidence="7">HMBS</shortName>
    </alternativeName>
    <alternativeName>
        <fullName evidence="7">Pre-uroporphyrinogen synthase</fullName>
    </alternativeName>
</protein>
<dbReference type="RefSeq" id="WP_147144726.1">
    <property type="nucleotide sequence ID" value="NZ_BJXN01000001.1"/>
</dbReference>
<dbReference type="EMBL" id="BJXN01000001">
    <property type="protein sequence ID" value="GEM88580.1"/>
    <property type="molecule type" value="Genomic_DNA"/>
</dbReference>
<dbReference type="Pfam" id="PF03900">
    <property type="entry name" value="Porphobil_deamC"/>
    <property type="match status" value="1"/>
</dbReference>
<dbReference type="GO" id="GO:0004418">
    <property type="term" value="F:hydroxymethylbilane synthase activity"/>
    <property type="evidence" value="ECO:0007669"/>
    <property type="project" value="UniProtKB-UniRule"/>
</dbReference>
<dbReference type="SUPFAM" id="SSF53850">
    <property type="entry name" value="Periplasmic binding protein-like II"/>
    <property type="match status" value="1"/>
</dbReference>
<comment type="miscellaneous">
    <text evidence="7">The porphobilinogen subunits are added to the dipyrromethane group.</text>
</comment>
<dbReference type="OrthoDB" id="9810298at2"/>
<organism evidence="10 11">
    <name type="scientific">Oceanithermus desulfurans NBRC 100063</name>
    <dbReference type="NCBI Taxonomy" id="1227550"/>
    <lineage>
        <taxon>Bacteria</taxon>
        <taxon>Thermotogati</taxon>
        <taxon>Deinococcota</taxon>
        <taxon>Deinococci</taxon>
        <taxon>Thermales</taxon>
        <taxon>Thermaceae</taxon>
        <taxon>Oceanithermus</taxon>
    </lineage>
</organism>
<name>A0A511RG07_9DEIN</name>
<dbReference type="PANTHER" id="PTHR11557">
    <property type="entry name" value="PORPHOBILINOGEN DEAMINASE"/>
    <property type="match status" value="1"/>
</dbReference>
<evidence type="ECO:0000256" key="2">
    <source>
        <dbReference type="ARBA" id="ARBA00005638"/>
    </source>
</evidence>
<dbReference type="Gene3D" id="3.40.190.10">
    <property type="entry name" value="Periplasmic binding protein-like II"/>
    <property type="match status" value="2"/>
</dbReference>
<accession>A0A511RG07</accession>
<comment type="catalytic activity">
    <reaction evidence="6 7">
        <text>4 porphobilinogen + H2O = hydroxymethylbilane + 4 NH4(+)</text>
        <dbReference type="Rhea" id="RHEA:13185"/>
        <dbReference type="ChEBI" id="CHEBI:15377"/>
        <dbReference type="ChEBI" id="CHEBI:28938"/>
        <dbReference type="ChEBI" id="CHEBI:57845"/>
        <dbReference type="ChEBI" id="CHEBI:58126"/>
        <dbReference type="EC" id="2.5.1.61"/>
    </reaction>
</comment>